<sequence length="366" mass="42200">MSRAKLYWILQVFGWSAWLANEALIYSNDFGWSLDWFVAALLNVVVAIVITHNFRKIIKKYGWVELPIDRVIPRILVAVGFMSFFMAFVNIPLDSYLLREEEERDLWSFFFVMQFIFSWAKPLMIWTLFYYASHYFERKSEVEVDKIRLESSVKETESKVLRAQMNPHFMFNALNSIRALILEEPDKAQKAVTQLSNILRSSLLADRRKTVSLSEELRTVEDYLALEKIRYEERLQIRKNIYPDTMHVQVPPMLLQTLVENAIKHGVSKPVKGGFVSLEAKLVGKNLLIIISNTGILETTDSGGFGLENTAHRLELLFGPESKFRIYQASKDVVTAEITIPIPSAEPEKDTPFSKITNIVKPKVTI</sequence>
<dbReference type="RefSeq" id="WP_184134901.1">
    <property type="nucleotide sequence ID" value="NZ_JACHKT010000019.1"/>
</dbReference>
<feature type="domain" description="Signal transduction histidine kinase internal region" evidence="2">
    <location>
        <begin position="157"/>
        <end position="235"/>
    </location>
</feature>
<dbReference type="PANTHER" id="PTHR34220">
    <property type="entry name" value="SENSOR HISTIDINE KINASE YPDA"/>
    <property type="match status" value="1"/>
</dbReference>
<dbReference type="InterPro" id="IPR050640">
    <property type="entry name" value="Bact_2-comp_sensor_kinase"/>
</dbReference>
<keyword evidence="1" id="KW-0812">Transmembrane</keyword>
<comment type="caution">
    <text evidence="3">The sequence shown here is derived from an EMBL/GenBank/DDBJ whole genome shotgun (WGS) entry which is preliminary data.</text>
</comment>
<dbReference type="AlphaFoldDB" id="A0A841ELN4"/>
<gene>
    <name evidence="3" type="ORF">HNP25_002767</name>
</gene>
<dbReference type="Gene3D" id="3.30.565.10">
    <property type="entry name" value="Histidine kinase-like ATPase, C-terminal domain"/>
    <property type="match status" value="1"/>
</dbReference>
<feature type="transmembrane region" description="Helical" evidence="1">
    <location>
        <begin position="32"/>
        <end position="50"/>
    </location>
</feature>
<dbReference type="EMBL" id="JACHKT010000019">
    <property type="protein sequence ID" value="MBB6004105.1"/>
    <property type="molecule type" value="Genomic_DNA"/>
</dbReference>
<feature type="transmembrane region" description="Helical" evidence="1">
    <location>
        <begin position="7"/>
        <end position="26"/>
    </location>
</feature>
<reference evidence="3 4" key="1">
    <citation type="submission" date="2020-08" db="EMBL/GenBank/DDBJ databases">
        <title>Functional genomics of gut bacteria from endangered species of beetles.</title>
        <authorList>
            <person name="Carlos-Shanley C."/>
        </authorList>
    </citation>
    <scope>NUCLEOTIDE SEQUENCE [LARGE SCALE GENOMIC DNA]</scope>
    <source>
        <strain evidence="3 4">S00070</strain>
    </source>
</reference>
<evidence type="ECO:0000313" key="3">
    <source>
        <dbReference type="EMBL" id="MBB6004105.1"/>
    </source>
</evidence>
<feature type="transmembrane region" description="Helical" evidence="1">
    <location>
        <begin position="71"/>
        <end position="89"/>
    </location>
</feature>
<dbReference type="Proteomes" id="UP000524404">
    <property type="component" value="Unassembled WGS sequence"/>
</dbReference>
<dbReference type="GO" id="GO:0000155">
    <property type="term" value="F:phosphorelay sensor kinase activity"/>
    <property type="evidence" value="ECO:0007669"/>
    <property type="project" value="InterPro"/>
</dbReference>
<dbReference type="GO" id="GO:0016020">
    <property type="term" value="C:membrane"/>
    <property type="evidence" value="ECO:0007669"/>
    <property type="project" value="InterPro"/>
</dbReference>
<keyword evidence="3" id="KW-0808">Transferase</keyword>
<keyword evidence="3" id="KW-0418">Kinase</keyword>
<keyword evidence="1" id="KW-1133">Transmembrane helix</keyword>
<name>A0A841ELN4_9BACT</name>
<evidence type="ECO:0000259" key="2">
    <source>
        <dbReference type="Pfam" id="PF06580"/>
    </source>
</evidence>
<accession>A0A841ELN4</accession>
<keyword evidence="1" id="KW-0472">Membrane</keyword>
<dbReference type="Pfam" id="PF06580">
    <property type="entry name" value="His_kinase"/>
    <property type="match status" value="1"/>
</dbReference>
<evidence type="ECO:0000313" key="4">
    <source>
        <dbReference type="Proteomes" id="UP000524404"/>
    </source>
</evidence>
<keyword evidence="4" id="KW-1185">Reference proteome</keyword>
<organism evidence="3 4">
    <name type="scientific">Arcicella rosea</name>
    <dbReference type="NCBI Taxonomy" id="502909"/>
    <lineage>
        <taxon>Bacteria</taxon>
        <taxon>Pseudomonadati</taxon>
        <taxon>Bacteroidota</taxon>
        <taxon>Cytophagia</taxon>
        <taxon>Cytophagales</taxon>
        <taxon>Flectobacillaceae</taxon>
        <taxon>Arcicella</taxon>
    </lineage>
</organism>
<dbReference type="InterPro" id="IPR010559">
    <property type="entry name" value="Sig_transdc_His_kin_internal"/>
</dbReference>
<evidence type="ECO:0000256" key="1">
    <source>
        <dbReference type="SAM" id="Phobius"/>
    </source>
</evidence>
<dbReference type="InterPro" id="IPR036890">
    <property type="entry name" value="HATPase_C_sf"/>
</dbReference>
<dbReference type="PANTHER" id="PTHR34220:SF7">
    <property type="entry name" value="SENSOR HISTIDINE KINASE YPDA"/>
    <property type="match status" value="1"/>
</dbReference>
<protein>
    <submittedName>
        <fullName evidence="3">Two-component sensor histidine kinase</fullName>
    </submittedName>
</protein>
<proteinExistence type="predicted"/>
<dbReference type="SUPFAM" id="SSF55874">
    <property type="entry name" value="ATPase domain of HSP90 chaperone/DNA topoisomerase II/histidine kinase"/>
    <property type="match status" value="1"/>
</dbReference>
<feature type="transmembrane region" description="Helical" evidence="1">
    <location>
        <begin position="109"/>
        <end position="131"/>
    </location>
</feature>